<protein>
    <submittedName>
        <fullName evidence="3">Aste57867_25337 protein</fullName>
    </submittedName>
</protein>
<feature type="compositionally biased region" description="Low complexity" evidence="1">
    <location>
        <begin position="32"/>
        <end position="44"/>
    </location>
</feature>
<dbReference type="Proteomes" id="UP000332933">
    <property type="component" value="Unassembled WGS sequence"/>
</dbReference>
<accession>A0A485LST6</accession>
<dbReference type="OrthoDB" id="69560at2759"/>
<proteinExistence type="predicted"/>
<sequence>MDQSLDDLIKSKKGNKQQHQNKRGIKPHGDVAAKASPAATSAFSLGTSEQLGMSLDDLIMKKRESVKNRRPGKAGAAVEGGKQRAAVQVARTKRQATLNQKRGLPATTQTKSATNASVVTRVPAARRRATQLSTNMLRRVNLGKRQTNTKATGAKPRLQAWEKHSLDHPKKFTLPEGGNFKVTIDLNRVEKVVGLSGGSTKSLRQ</sequence>
<evidence type="ECO:0000313" key="4">
    <source>
        <dbReference type="Proteomes" id="UP000332933"/>
    </source>
</evidence>
<feature type="region of interest" description="Disordered" evidence="1">
    <location>
        <begin position="63"/>
        <end position="85"/>
    </location>
</feature>
<evidence type="ECO:0000313" key="3">
    <source>
        <dbReference type="EMBL" id="VFU01962.1"/>
    </source>
</evidence>
<feature type="compositionally biased region" description="Basic residues" evidence="1">
    <location>
        <begin position="11"/>
        <end position="26"/>
    </location>
</feature>
<evidence type="ECO:0000313" key="2">
    <source>
        <dbReference type="EMBL" id="KAF0682539.1"/>
    </source>
</evidence>
<reference evidence="3 4" key="1">
    <citation type="submission" date="2019-03" db="EMBL/GenBank/DDBJ databases">
        <authorList>
            <person name="Gaulin E."/>
            <person name="Dumas B."/>
        </authorList>
    </citation>
    <scope>NUCLEOTIDE SEQUENCE [LARGE SCALE GENOMIC DNA]</scope>
    <source>
        <strain evidence="3">CBS 568.67</strain>
    </source>
</reference>
<feature type="region of interest" description="Disordered" evidence="1">
    <location>
        <begin position="1"/>
        <end position="47"/>
    </location>
</feature>
<name>A0A485LST6_9STRA</name>
<dbReference type="AlphaFoldDB" id="A0A485LST6"/>
<dbReference type="EMBL" id="VJMH01007521">
    <property type="protein sequence ID" value="KAF0682539.1"/>
    <property type="molecule type" value="Genomic_DNA"/>
</dbReference>
<gene>
    <name evidence="3" type="primary">Aste57867_25337</name>
    <name evidence="2" type="ORF">As57867_025259</name>
    <name evidence="3" type="ORF">ASTE57867_25337</name>
</gene>
<organism evidence="3 4">
    <name type="scientific">Aphanomyces stellatus</name>
    <dbReference type="NCBI Taxonomy" id="120398"/>
    <lineage>
        <taxon>Eukaryota</taxon>
        <taxon>Sar</taxon>
        <taxon>Stramenopiles</taxon>
        <taxon>Oomycota</taxon>
        <taxon>Saprolegniomycetes</taxon>
        <taxon>Saprolegniales</taxon>
        <taxon>Verrucalvaceae</taxon>
        <taxon>Aphanomyces</taxon>
    </lineage>
</organism>
<reference evidence="2" key="2">
    <citation type="submission" date="2019-06" db="EMBL/GenBank/DDBJ databases">
        <title>Genomics analysis of Aphanomyces spp. identifies a new class of oomycete effector associated with host adaptation.</title>
        <authorList>
            <person name="Gaulin E."/>
        </authorList>
    </citation>
    <scope>NUCLEOTIDE SEQUENCE</scope>
    <source>
        <strain evidence="2">CBS 578.67</strain>
    </source>
</reference>
<dbReference type="EMBL" id="CAADRA010007547">
    <property type="protein sequence ID" value="VFU01962.1"/>
    <property type="molecule type" value="Genomic_DNA"/>
</dbReference>
<evidence type="ECO:0000256" key="1">
    <source>
        <dbReference type="SAM" id="MobiDB-lite"/>
    </source>
</evidence>
<keyword evidence="4" id="KW-1185">Reference proteome</keyword>